<evidence type="ECO:0000259" key="1">
    <source>
        <dbReference type="PROSITE" id="PS50887"/>
    </source>
</evidence>
<dbReference type="InterPro" id="IPR029787">
    <property type="entry name" value="Nucleotide_cyclase"/>
</dbReference>
<dbReference type="RefSeq" id="WP_165755627.1">
    <property type="nucleotide sequence ID" value="NZ_MZGX01000002.1"/>
</dbReference>
<dbReference type="SUPFAM" id="SSF55073">
    <property type="entry name" value="Nucleotide cyclase"/>
    <property type="match status" value="1"/>
</dbReference>
<dbReference type="Gene3D" id="3.30.70.270">
    <property type="match status" value="1"/>
</dbReference>
<dbReference type="CDD" id="cd01949">
    <property type="entry name" value="GGDEF"/>
    <property type="match status" value="1"/>
</dbReference>
<dbReference type="PROSITE" id="PS50887">
    <property type="entry name" value="GGDEF"/>
    <property type="match status" value="1"/>
</dbReference>
<dbReference type="SMART" id="SM00267">
    <property type="entry name" value="GGDEF"/>
    <property type="match status" value="1"/>
</dbReference>
<dbReference type="GO" id="GO:1902201">
    <property type="term" value="P:negative regulation of bacterial-type flagellum-dependent cell motility"/>
    <property type="evidence" value="ECO:0007669"/>
    <property type="project" value="TreeGrafter"/>
</dbReference>
<protein>
    <submittedName>
        <fullName evidence="2">Diguanylate cyclase DosC</fullName>
        <ecNumber evidence="2">2.7.7.65</ecNumber>
    </submittedName>
</protein>
<dbReference type="Pfam" id="PF00990">
    <property type="entry name" value="GGDEF"/>
    <property type="match status" value="1"/>
</dbReference>
<dbReference type="InterPro" id="IPR043128">
    <property type="entry name" value="Rev_trsase/Diguanyl_cyclase"/>
</dbReference>
<keyword evidence="2" id="KW-0548">Nucleotidyltransferase</keyword>
<dbReference type="InterPro" id="IPR050469">
    <property type="entry name" value="Diguanylate_Cyclase"/>
</dbReference>
<reference evidence="2 3" key="1">
    <citation type="submission" date="2017-03" db="EMBL/GenBank/DDBJ databases">
        <title>Genome sequence of Clostridium hungatei DSM 14427.</title>
        <authorList>
            <person name="Poehlein A."/>
            <person name="Daniel R."/>
        </authorList>
    </citation>
    <scope>NUCLEOTIDE SEQUENCE [LARGE SCALE GENOMIC DNA]</scope>
    <source>
        <strain evidence="2 3">DSM 14427</strain>
    </source>
</reference>
<organism evidence="2 3">
    <name type="scientific">Ruminiclostridium hungatei</name>
    <name type="common">Clostridium hungatei</name>
    <dbReference type="NCBI Taxonomy" id="48256"/>
    <lineage>
        <taxon>Bacteria</taxon>
        <taxon>Bacillati</taxon>
        <taxon>Bacillota</taxon>
        <taxon>Clostridia</taxon>
        <taxon>Eubacteriales</taxon>
        <taxon>Oscillospiraceae</taxon>
        <taxon>Ruminiclostridium</taxon>
    </lineage>
</organism>
<dbReference type="PANTHER" id="PTHR45138:SF9">
    <property type="entry name" value="DIGUANYLATE CYCLASE DGCM-RELATED"/>
    <property type="match status" value="1"/>
</dbReference>
<evidence type="ECO:0000313" key="2">
    <source>
        <dbReference type="EMBL" id="OPX45924.1"/>
    </source>
</evidence>
<keyword evidence="2" id="KW-0808">Transferase</keyword>
<dbReference type="GO" id="GO:0043709">
    <property type="term" value="P:cell adhesion involved in single-species biofilm formation"/>
    <property type="evidence" value="ECO:0007669"/>
    <property type="project" value="TreeGrafter"/>
</dbReference>
<dbReference type="EC" id="2.7.7.65" evidence="2"/>
<comment type="caution">
    <text evidence="2">The sequence shown here is derived from an EMBL/GenBank/DDBJ whole genome shotgun (WGS) entry which is preliminary data.</text>
</comment>
<dbReference type="InterPro" id="IPR000160">
    <property type="entry name" value="GGDEF_dom"/>
</dbReference>
<dbReference type="AlphaFoldDB" id="A0A1V4SQ02"/>
<accession>A0A1V4SQ02</accession>
<evidence type="ECO:0000313" key="3">
    <source>
        <dbReference type="Proteomes" id="UP000191554"/>
    </source>
</evidence>
<keyword evidence="3" id="KW-1185">Reference proteome</keyword>
<dbReference type="PANTHER" id="PTHR45138">
    <property type="entry name" value="REGULATORY COMPONENTS OF SENSORY TRANSDUCTION SYSTEM"/>
    <property type="match status" value="1"/>
</dbReference>
<dbReference type="NCBIfam" id="TIGR00254">
    <property type="entry name" value="GGDEF"/>
    <property type="match status" value="1"/>
</dbReference>
<name>A0A1V4SQ02_RUMHU</name>
<proteinExistence type="predicted"/>
<gene>
    <name evidence="2" type="primary">dosC</name>
    <name evidence="2" type="ORF">CLHUN_03970</name>
</gene>
<sequence>MKEDEFSQILSCMGILRNMYEYARFIDPLRSRIIKMEALDGQAGRLPGFEKSNCFAFWGNKTTCENCISMRAYVENQSFVKIECAAEKVYMTTAVPLETKSGRIVVEFLKDATGSMTFSDGTGGDNGEIYSIIDRMNDLAVRDALTGVYNRRYINEKLPLELMGAVVSQQLLSVIMIDADHYKRVNDTYGHLAGDTVLITLAETLQECIRRETDWVARYGGEEFFICLPGATLKMTLEIAENMRSRIEHKAIPSGNSEIKITASFGVSCRRYARDSKIEDVIAAADEKLYLAKKNGRNRVEW</sequence>
<dbReference type="EMBL" id="MZGX01000002">
    <property type="protein sequence ID" value="OPX45924.1"/>
    <property type="molecule type" value="Genomic_DNA"/>
</dbReference>
<dbReference type="Proteomes" id="UP000191554">
    <property type="component" value="Unassembled WGS sequence"/>
</dbReference>
<dbReference type="STRING" id="48256.CLHUN_03970"/>
<dbReference type="FunFam" id="3.30.70.270:FF:000001">
    <property type="entry name" value="Diguanylate cyclase domain protein"/>
    <property type="match status" value="1"/>
</dbReference>
<dbReference type="GO" id="GO:0005886">
    <property type="term" value="C:plasma membrane"/>
    <property type="evidence" value="ECO:0007669"/>
    <property type="project" value="TreeGrafter"/>
</dbReference>
<feature type="domain" description="GGDEF" evidence="1">
    <location>
        <begin position="170"/>
        <end position="302"/>
    </location>
</feature>
<dbReference type="GO" id="GO:0052621">
    <property type="term" value="F:diguanylate cyclase activity"/>
    <property type="evidence" value="ECO:0007669"/>
    <property type="project" value="UniProtKB-EC"/>
</dbReference>